<dbReference type="PROSITE" id="PS00122">
    <property type="entry name" value="CARBOXYLESTERASE_B_1"/>
    <property type="match status" value="1"/>
</dbReference>
<dbReference type="Gene3D" id="3.40.50.1820">
    <property type="entry name" value="alpha/beta hydrolase"/>
    <property type="match status" value="1"/>
</dbReference>
<organism evidence="6 7">
    <name type="scientific">Mytilus coruscus</name>
    <name type="common">Sea mussel</name>
    <dbReference type="NCBI Taxonomy" id="42192"/>
    <lineage>
        <taxon>Eukaryota</taxon>
        <taxon>Metazoa</taxon>
        <taxon>Spiralia</taxon>
        <taxon>Lophotrochozoa</taxon>
        <taxon>Mollusca</taxon>
        <taxon>Bivalvia</taxon>
        <taxon>Autobranchia</taxon>
        <taxon>Pteriomorphia</taxon>
        <taxon>Mytilida</taxon>
        <taxon>Mytiloidea</taxon>
        <taxon>Mytilidae</taxon>
        <taxon>Mytilinae</taxon>
        <taxon>Mytilus</taxon>
    </lineage>
</organism>
<dbReference type="OrthoDB" id="408631at2759"/>
<gene>
    <name evidence="6" type="ORF">MCOR_25176</name>
</gene>
<feature type="domain" description="Carboxylesterase type B" evidence="5">
    <location>
        <begin position="34"/>
        <end position="573"/>
    </location>
</feature>
<keyword evidence="7" id="KW-1185">Reference proteome</keyword>
<evidence type="ECO:0000259" key="5">
    <source>
        <dbReference type="Pfam" id="PF00135"/>
    </source>
</evidence>
<dbReference type="PANTHER" id="PTHR43903">
    <property type="entry name" value="NEUROLIGIN"/>
    <property type="match status" value="1"/>
</dbReference>
<dbReference type="InterPro" id="IPR019826">
    <property type="entry name" value="Carboxylesterase_B_AS"/>
</dbReference>
<proteinExistence type="inferred from homology"/>
<protein>
    <recommendedName>
        <fullName evidence="4">Carboxylic ester hydrolase</fullName>
        <ecNumber evidence="4">3.1.1.-</ecNumber>
    </recommendedName>
</protein>
<dbReference type="InterPro" id="IPR019819">
    <property type="entry name" value="Carboxylesterase_B_CS"/>
</dbReference>
<evidence type="ECO:0000256" key="3">
    <source>
        <dbReference type="ARBA" id="ARBA00022801"/>
    </source>
</evidence>
<dbReference type="Pfam" id="PF00135">
    <property type="entry name" value="COesterase"/>
    <property type="match status" value="1"/>
</dbReference>
<keyword evidence="3 4" id="KW-0378">Hydrolase</keyword>
<keyword evidence="2" id="KW-0732">Signal</keyword>
<evidence type="ECO:0000256" key="2">
    <source>
        <dbReference type="ARBA" id="ARBA00022729"/>
    </source>
</evidence>
<sequence length="604" mass="67791">MHDGICSKNIGSSEHTQCRLQKSLAQLVSGIIDTKINTSVGLIHGFYEQANFNGNHKAVLKFLGIPYAVPPVGNLRFRKPRPAPRFKQTFNATKFGPGCLQNKFLMSLWLPGRDFLSEDCLTLNIFVPVHSWARKYPVMLWIHGGAYQIGQSSIYSGENLVNYGNVIVVTINYRLGPFGFLATKDPDSMGNLGLWDQQLAIKWVHENIDFFGGDSNRITLFGESAGGGSTVYQAMYPRNKGLFSRTISESGVAMSAWGYNTRDKILDFTKRMAINLKCPTTNDRDMLACMRNVPAQDIVDKSRVGTESENLFRPEFVPAPDGEFISQYAPDIFTKPCSINEKTGSVFDNIDMAFVALTGDGTAVTGSTMLPYVEKHTSKTISADDVIEKFVIPFILSDRFNVTSPELAKIMNFVYSDWNKTLGKNSYQTKLLNLDTDYSFFIPIINTAIAHAQREKGKKTYLLGLAKHSSFTLPLEYKPPNLHADEIPYFFGFPDSMMKPFAMSRTNITAEEIQLSTKLMKYITNFAYTGDPNLPLSPDVKWLPYDVENEHYLRVGETIETDSHMFPMRTAFWTKYIPEYLNMTTTCTVSHGMLPNIGPPNVIG</sequence>
<dbReference type="InterPro" id="IPR051093">
    <property type="entry name" value="Neuroligin/BSAL"/>
</dbReference>
<name>A0A6J8C4M9_MYTCO</name>
<evidence type="ECO:0000256" key="4">
    <source>
        <dbReference type="RuleBase" id="RU361235"/>
    </source>
</evidence>
<dbReference type="PROSITE" id="PS00941">
    <property type="entry name" value="CARBOXYLESTERASE_B_2"/>
    <property type="match status" value="1"/>
</dbReference>
<dbReference type="EC" id="3.1.1.-" evidence="4"/>
<comment type="similarity">
    <text evidence="1 4">Belongs to the type-B carboxylesterase/lipase family.</text>
</comment>
<evidence type="ECO:0000313" key="6">
    <source>
        <dbReference type="EMBL" id="CAC5390054.1"/>
    </source>
</evidence>
<dbReference type="EMBL" id="CACVKT020004442">
    <property type="protein sequence ID" value="CAC5390054.1"/>
    <property type="molecule type" value="Genomic_DNA"/>
</dbReference>
<reference evidence="6 7" key="1">
    <citation type="submission" date="2020-06" db="EMBL/GenBank/DDBJ databases">
        <authorList>
            <person name="Li R."/>
            <person name="Bekaert M."/>
        </authorList>
    </citation>
    <scope>NUCLEOTIDE SEQUENCE [LARGE SCALE GENOMIC DNA]</scope>
    <source>
        <strain evidence="7">wild</strain>
    </source>
</reference>
<dbReference type="GO" id="GO:0016787">
    <property type="term" value="F:hydrolase activity"/>
    <property type="evidence" value="ECO:0007669"/>
    <property type="project" value="UniProtKB-KW"/>
</dbReference>
<evidence type="ECO:0000256" key="1">
    <source>
        <dbReference type="ARBA" id="ARBA00005964"/>
    </source>
</evidence>
<dbReference type="InterPro" id="IPR029058">
    <property type="entry name" value="AB_hydrolase_fold"/>
</dbReference>
<dbReference type="Proteomes" id="UP000507470">
    <property type="component" value="Unassembled WGS sequence"/>
</dbReference>
<dbReference type="InterPro" id="IPR002018">
    <property type="entry name" value="CarbesteraseB"/>
</dbReference>
<accession>A0A6J8C4M9</accession>
<dbReference type="SUPFAM" id="SSF53474">
    <property type="entry name" value="alpha/beta-Hydrolases"/>
    <property type="match status" value="1"/>
</dbReference>
<dbReference type="AlphaFoldDB" id="A0A6J8C4M9"/>
<evidence type="ECO:0000313" key="7">
    <source>
        <dbReference type="Proteomes" id="UP000507470"/>
    </source>
</evidence>